<organism evidence="2 3">
    <name type="scientific">Chryseobacterium oncorhynchi</name>
    <dbReference type="NCBI Taxonomy" id="741074"/>
    <lineage>
        <taxon>Bacteria</taxon>
        <taxon>Pseudomonadati</taxon>
        <taxon>Bacteroidota</taxon>
        <taxon>Flavobacteriia</taxon>
        <taxon>Flavobacteriales</taxon>
        <taxon>Weeksellaceae</taxon>
        <taxon>Chryseobacterium group</taxon>
        <taxon>Chryseobacterium</taxon>
    </lineage>
</organism>
<evidence type="ECO:0000313" key="2">
    <source>
        <dbReference type="EMBL" id="PWN67682.1"/>
    </source>
</evidence>
<proteinExistence type="predicted"/>
<feature type="transmembrane region" description="Helical" evidence="1">
    <location>
        <begin position="41"/>
        <end position="62"/>
    </location>
</feature>
<sequence>MINKFWFFSYSFVGFSETAIFVQGFEASFEHVKVTPKKKLMLAYKSVIFISGVYTVGSRHLYCSKKVSVCTSTN</sequence>
<feature type="transmembrane region" description="Helical" evidence="1">
    <location>
        <begin position="6"/>
        <end position="29"/>
    </location>
</feature>
<dbReference type="EMBL" id="PPEI02000001">
    <property type="protein sequence ID" value="PWN67682.1"/>
    <property type="molecule type" value="Genomic_DNA"/>
</dbReference>
<dbReference type="Proteomes" id="UP000236182">
    <property type="component" value="Unassembled WGS sequence"/>
</dbReference>
<protein>
    <submittedName>
        <fullName evidence="2">Uncharacterized protein</fullName>
    </submittedName>
</protein>
<reference evidence="2" key="1">
    <citation type="submission" date="2018-04" db="EMBL/GenBank/DDBJ databases">
        <title>Draft Genome Sequences of Chryseobacterium lactis NCTC11390T isolated from milk, Chryseobacterium oncorhynchi 701B-08T from rainbow trout, and Chryseobacterium viscerum 687B-08T from diseased fish.</title>
        <authorList>
            <person name="Jeong J.-J."/>
            <person name="Lee Y.J."/>
            <person name="Pathiraja D."/>
            <person name="Park B."/>
            <person name="Choi I.-G."/>
            <person name="Kim K.D."/>
        </authorList>
    </citation>
    <scope>NUCLEOTIDE SEQUENCE [LARGE SCALE GENOMIC DNA]</scope>
    <source>
        <strain evidence="2">701B-08</strain>
    </source>
</reference>
<keyword evidence="1" id="KW-1133">Transmembrane helix</keyword>
<comment type="caution">
    <text evidence="2">The sequence shown here is derived from an EMBL/GenBank/DDBJ whole genome shotgun (WGS) entry which is preliminary data.</text>
</comment>
<keyword evidence="1" id="KW-0812">Transmembrane</keyword>
<dbReference type="AlphaFoldDB" id="A0A316X1G2"/>
<name>A0A316X1G2_9FLAO</name>
<evidence type="ECO:0000313" key="3">
    <source>
        <dbReference type="Proteomes" id="UP000236182"/>
    </source>
</evidence>
<evidence type="ECO:0000256" key="1">
    <source>
        <dbReference type="SAM" id="Phobius"/>
    </source>
</evidence>
<gene>
    <name evidence="2" type="ORF">C1638_003565</name>
</gene>
<accession>A0A316X1G2</accession>
<keyword evidence="1" id="KW-0472">Membrane</keyword>
<keyword evidence="3" id="KW-1185">Reference proteome</keyword>